<protein>
    <recommendedName>
        <fullName evidence="4">FAD-binding PCMH-type domain-containing protein</fullName>
    </recommendedName>
</protein>
<reference evidence="5 6" key="1">
    <citation type="journal article" date="2023" name="Proc. Natl. Acad. Sci. U.S.A.">
        <title>A global phylogenomic analysis of the shiitake genus Lentinula.</title>
        <authorList>
            <person name="Sierra-Patev S."/>
            <person name="Min B."/>
            <person name="Naranjo-Ortiz M."/>
            <person name="Looney B."/>
            <person name="Konkel Z."/>
            <person name="Slot J.C."/>
            <person name="Sakamoto Y."/>
            <person name="Steenwyk J.L."/>
            <person name="Rokas A."/>
            <person name="Carro J."/>
            <person name="Camarero S."/>
            <person name="Ferreira P."/>
            <person name="Molpeceres G."/>
            <person name="Ruiz-Duenas F.J."/>
            <person name="Serrano A."/>
            <person name="Henrissat B."/>
            <person name="Drula E."/>
            <person name="Hughes K.W."/>
            <person name="Mata J.L."/>
            <person name="Ishikawa N.K."/>
            <person name="Vargas-Isla R."/>
            <person name="Ushijima S."/>
            <person name="Smith C.A."/>
            <person name="Donoghue J."/>
            <person name="Ahrendt S."/>
            <person name="Andreopoulos W."/>
            <person name="He G."/>
            <person name="LaButti K."/>
            <person name="Lipzen A."/>
            <person name="Ng V."/>
            <person name="Riley R."/>
            <person name="Sandor L."/>
            <person name="Barry K."/>
            <person name="Martinez A.T."/>
            <person name="Xiao Y."/>
            <person name="Gibbons J.G."/>
            <person name="Terashima K."/>
            <person name="Grigoriev I.V."/>
            <person name="Hibbett D."/>
        </authorList>
    </citation>
    <scope>NUCLEOTIDE SEQUENCE [LARGE SCALE GENOMIC DNA]</scope>
    <source>
        <strain evidence="5 6">TFB7810</strain>
    </source>
</reference>
<sequence length="600" mass="65749">MLRINPRQIQNPRTHIPSPNVSDFGRGDTQHPYHRMPYQHAFLLCLLAPLISAFTQARFTSSEYAALNSSVGGRLFKGTPLSLPCVPSNKIHPGNCSQVQSEYLDEDFRTSHPGAYVVPQWETCQTTGAQCLLDYTDTLDLAPVTPPRQCLMGSIPPYFIDVQSEEDVRAAFEFSKRLQVPLVIKNTGHDYKGRSSAPHSLALWTHNLKNISYDPAFVPEGCSTPSPGVTLGAGVQWQDAYDFAETHNITLVGGSDKTVGAVGGWLQGGGHGMLSNTMGLGVDRSLQFKVVTPDGQYRVANACQNQDLFFALRGGGGGTFGVVMESTVLASPQVTLQVVMVTFASTNDTALTRELWNTMTANGLQWAEDGWGGVATSNVAIYINPKLGPAEAAKSMSPLVEFGQKLQSDQIEGAQVISTSFESWGTFFEWFAADNVAITGVSLALVSRLIPKDNFATAESQAELVEGLLNTTVVTPRLIILITAPSSYPGDNTTSVTEAWRSSLYHVTAVSTWNWNATKEDKKNAYAQASASIDNLRRITPDAAYQNEADVYEPNHEVSFWGSNYQRLLEIKNKYDPQHLLDCWHCVGWKRSAPRFSCYL</sequence>
<dbReference type="Gene3D" id="3.30.465.10">
    <property type="match status" value="2"/>
</dbReference>
<dbReference type="PANTHER" id="PTHR13878:SF91">
    <property type="entry name" value="FAD BINDING DOMAIN PROTEIN (AFU_ORTHOLOGUE AFUA_6G12070)-RELATED"/>
    <property type="match status" value="1"/>
</dbReference>
<evidence type="ECO:0000313" key="6">
    <source>
        <dbReference type="Proteomes" id="UP001142393"/>
    </source>
</evidence>
<dbReference type="InterPro" id="IPR036318">
    <property type="entry name" value="FAD-bd_PCMH-like_sf"/>
</dbReference>
<dbReference type="SUPFAM" id="SSF56176">
    <property type="entry name" value="FAD-binding/transporter-associated domain-like"/>
    <property type="match status" value="1"/>
</dbReference>
<gene>
    <name evidence="5" type="ORF">DFH05DRAFT_1502737</name>
</gene>
<dbReference type="InterPro" id="IPR006094">
    <property type="entry name" value="Oxid_FAD_bind_N"/>
</dbReference>
<dbReference type="InterPro" id="IPR016169">
    <property type="entry name" value="FAD-bd_PCMH_sub2"/>
</dbReference>
<accession>A0A9W8NW13</accession>
<name>A0A9W8NW13_9AGAR</name>
<feature type="region of interest" description="Disordered" evidence="3">
    <location>
        <begin position="1"/>
        <end position="29"/>
    </location>
</feature>
<dbReference type="Pfam" id="PF01565">
    <property type="entry name" value="FAD_binding_4"/>
    <property type="match status" value="1"/>
</dbReference>
<evidence type="ECO:0000256" key="3">
    <source>
        <dbReference type="SAM" id="MobiDB-lite"/>
    </source>
</evidence>
<comment type="caution">
    <text evidence="5">The sequence shown here is derived from an EMBL/GenBank/DDBJ whole genome shotgun (WGS) entry which is preliminary data.</text>
</comment>
<dbReference type="InterPro" id="IPR016166">
    <property type="entry name" value="FAD-bd_PCMH"/>
</dbReference>
<dbReference type="GO" id="GO:0016491">
    <property type="term" value="F:oxidoreductase activity"/>
    <property type="evidence" value="ECO:0007669"/>
    <property type="project" value="UniProtKB-KW"/>
</dbReference>
<dbReference type="PROSITE" id="PS51387">
    <property type="entry name" value="FAD_PCMH"/>
    <property type="match status" value="1"/>
</dbReference>
<evidence type="ECO:0000256" key="1">
    <source>
        <dbReference type="ARBA" id="ARBA00005466"/>
    </source>
</evidence>
<dbReference type="InterPro" id="IPR050432">
    <property type="entry name" value="FAD-linked_Oxidoreductases_BP"/>
</dbReference>
<evidence type="ECO:0000256" key="2">
    <source>
        <dbReference type="ARBA" id="ARBA00023002"/>
    </source>
</evidence>
<keyword evidence="6" id="KW-1185">Reference proteome</keyword>
<dbReference type="Pfam" id="PF08031">
    <property type="entry name" value="BBE"/>
    <property type="match status" value="1"/>
</dbReference>
<dbReference type="PANTHER" id="PTHR13878">
    <property type="entry name" value="GULONOLACTONE OXIDASE"/>
    <property type="match status" value="1"/>
</dbReference>
<dbReference type="AlphaFoldDB" id="A0A9W8NW13"/>
<dbReference type="EMBL" id="JANVFU010000011">
    <property type="protein sequence ID" value="KAJ3741818.1"/>
    <property type="molecule type" value="Genomic_DNA"/>
</dbReference>
<feature type="domain" description="FAD-binding PCMH-type" evidence="4">
    <location>
        <begin position="152"/>
        <end position="333"/>
    </location>
</feature>
<keyword evidence="2" id="KW-0560">Oxidoreductase</keyword>
<dbReference type="InterPro" id="IPR012951">
    <property type="entry name" value="BBE"/>
</dbReference>
<dbReference type="Proteomes" id="UP001142393">
    <property type="component" value="Unassembled WGS sequence"/>
</dbReference>
<evidence type="ECO:0000313" key="5">
    <source>
        <dbReference type="EMBL" id="KAJ3741818.1"/>
    </source>
</evidence>
<proteinExistence type="inferred from homology"/>
<dbReference type="GO" id="GO:0071949">
    <property type="term" value="F:FAD binding"/>
    <property type="evidence" value="ECO:0007669"/>
    <property type="project" value="InterPro"/>
</dbReference>
<comment type="similarity">
    <text evidence="1">Belongs to the oxygen-dependent FAD-linked oxidoreductase family.</text>
</comment>
<organism evidence="5 6">
    <name type="scientific">Lentinula detonsa</name>
    <dbReference type="NCBI Taxonomy" id="2804962"/>
    <lineage>
        <taxon>Eukaryota</taxon>
        <taxon>Fungi</taxon>
        <taxon>Dikarya</taxon>
        <taxon>Basidiomycota</taxon>
        <taxon>Agaricomycotina</taxon>
        <taxon>Agaricomycetes</taxon>
        <taxon>Agaricomycetidae</taxon>
        <taxon>Agaricales</taxon>
        <taxon>Marasmiineae</taxon>
        <taxon>Omphalotaceae</taxon>
        <taxon>Lentinula</taxon>
    </lineage>
</organism>
<evidence type="ECO:0000259" key="4">
    <source>
        <dbReference type="PROSITE" id="PS51387"/>
    </source>
</evidence>
<feature type="compositionally biased region" description="Polar residues" evidence="3">
    <location>
        <begin position="7"/>
        <end position="21"/>
    </location>
</feature>